<sequence>MESSNKFLKNNDHNFYNGGPLTFELHTCEDCTQKSKKYNKEKKGDRIPKEIINLGYIDISYKGYRVNVTTPMMVCPFGFNKNSNSLNLQFTNYKTDSEMNSFFNFVQALEHKQMEYLGLNDDDVDLYLPQIRYDKKGKYDPNLLIKVPFRDNSYNVDIKTKDSSVSITNIFKFSKLKCDIYIDKIWKFNDKYVCKWKVERILII</sequence>
<evidence type="ECO:0000313" key="1">
    <source>
        <dbReference type="EMBL" id="QHT36592.1"/>
    </source>
</evidence>
<accession>A0A6C0F5X5</accession>
<protein>
    <submittedName>
        <fullName evidence="1">Uncharacterized protein</fullName>
    </submittedName>
</protein>
<dbReference type="AlphaFoldDB" id="A0A6C0F5X5"/>
<name>A0A6C0F5X5_9ZZZZ</name>
<reference evidence="1" key="1">
    <citation type="journal article" date="2020" name="Nature">
        <title>Giant virus diversity and host interactions through global metagenomics.</title>
        <authorList>
            <person name="Schulz F."/>
            <person name="Roux S."/>
            <person name="Paez-Espino D."/>
            <person name="Jungbluth S."/>
            <person name="Walsh D.A."/>
            <person name="Denef V.J."/>
            <person name="McMahon K.D."/>
            <person name="Konstantinidis K.T."/>
            <person name="Eloe-Fadrosh E.A."/>
            <person name="Kyrpides N.C."/>
            <person name="Woyke T."/>
        </authorList>
    </citation>
    <scope>NUCLEOTIDE SEQUENCE</scope>
    <source>
        <strain evidence="1">GVMAG-S-ERX555931-87</strain>
    </source>
</reference>
<organism evidence="1">
    <name type="scientific">viral metagenome</name>
    <dbReference type="NCBI Taxonomy" id="1070528"/>
    <lineage>
        <taxon>unclassified sequences</taxon>
        <taxon>metagenomes</taxon>
        <taxon>organismal metagenomes</taxon>
    </lineage>
</organism>
<dbReference type="EMBL" id="MN738747">
    <property type="protein sequence ID" value="QHT36592.1"/>
    <property type="molecule type" value="Genomic_DNA"/>
</dbReference>
<proteinExistence type="predicted"/>